<dbReference type="SUPFAM" id="SSF111364">
    <property type="entry name" value="Tsx-like channel"/>
    <property type="match status" value="1"/>
</dbReference>
<dbReference type="Proteomes" id="UP001056201">
    <property type="component" value="Chromosome 1"/>
</dbReference>
<feature type="signal peptide" evidence="1">
    <location>
        <begin position="1"/>
        <end position="21"/>
    </location>
</feature>
<keyword evidence="3" id="KW-1185">Reference proteome</keyword>
<keyword evidence="2" id="KW-0946">Virion</keyword>
<name>A0ABY4S645_AQUTE</name>
<evidence type="ECO:0000313" key="2">
    <source>
        <dbReference type="EMBL" id="URI08473.1"/>
    </source>
</evidence>
<evidence type="ECO:0000313" key="3">
    <source>
        <dbReference type="Proteomes" id="UP001056201"/>
    </source>
</evidence>
<dbReference type="InterPro" id="IPR036777">
    <property type="entry name" value="Channel_Tsx-like_sf"/>
</dbReference>
<proteinExistence type="predicted"/>
<keyword evidence="2" id="KW-0261">Viral envelope protein</keyword>
<feature type="chain" id="PRO_5046132469" evidence="1">
    <location>
        <begin position="22"/>
        <end position="286"/>
    </location>
</feature>
<organism evidence="2 3">
    <name type="scientific">Aquincola tertiaricarbonis</name>
    <dbReference type="NCBI Taxonomy" id="391953"/>
    <lineage>
        <taxon>Bacteria</taxon>
        <taxon>Pseudomonadati</taxon>
        <taxon>Pseudomonadota</taxon>
        <taxon>Betaproteobacteria</taxon>
        <taxon>Burkholderiales</taxon>
        <taxon>Sphaerotilaceae</taxon>
        <taxon>Aquincola</taxon>
    </lineage>
</organism>
<sequence>MRLATSLTALAAALLAPAVQAADWSDTSIGFRTGNKFAEPFGSNDIKKNIINLTHASGYKYGTNFFNADFLMSDSKDPSSAGSSDGAHEVYIVYRHTLDLGAVTGSSFKYGPMRGLGLTAGFDANTKTDAGYNSKKRMLVLGPTVMFDVPGFLNVSLLLLKESNAPYNTFTNTSTPRYTYKTHPMLTASWGIPVSQSIPLTFEGYANFIASKGDNEFGGDTKAETNIDMQLMYDVSTLFGSKNKFKMGIEYQYWKNKFGNPTTARGAGAGPGATAKTPMIRAEYHF</sequence>
<keyword evidence="1" id="KW-0732">Signal</keyword>
<evidence type="ECO:0000256" key="1">
    <source>
        <dbReference type="SAM" id="SignalP"/>
    </source>
</evidence>
<dbReference type="EMBL" id="CP097635">
    <property type="protein sequence ID" value="URI08473.1"/>
    <property type="molecule type" value="Genomic_DNA"/>
</dbReference>
<dbReference type="Gene3D" id="2.40.230.20">
    <property type="entry name" value="Nucleoside-specific channel-forming protein, Tsx-like"/>
    <property type="match status" value="1"/>
</dbReference>
<reference evidence="2" key="1">
    <citation type="submission" date="2022-05" db="EMBL/GenBank/DDBJ databases">
        <title>An RpoN-dependent PEP-CTERM gene is involved in floc formation of an Aquincola tertiaricarbonis strain.</title>
        <authorList>
            <person name="Qiu D."/>
            <person name="Xia M."/>
        </authorList>
    </citation>
    <scope>NUCLEOTIDE SEQUENCE</scope>
    <source>
        <strain evidence="2">RN12</strain>
    </source>
</reference>
<protein>
    <submittedName>
        <fullName evidence="2">Outer envelope protein</fullName>
    </submittedName>
</protein>
<gene>
    <name evidence="2" type="ORF">MW290_01385</name>
</gene>
<accession>A0ABY4S645</accession>